<proteinExistence type="predicted"/>
<sequence>VNEISADTLSTLVAGQGFFRERCNQLIHMFQTMHESSKTSNSGTILRLIHLEPSMRKGPIFGDAVGELYVLKDDISTVESSPTTSFVPVSSFVKNKVESSSLGPVSSFLSLVVKGQYAQFS</sequence>
<name>A0ABD2UTL4_9SOLN</name>
<comment type="caution">
    <text evidence="1">The sequence shown here is derived from an EMBL/GenBank/DDBJ whole genome shotgun (WGS) entry which is preliminary data.</text>
</comment>
<keyword evidence="2" id="KW-1185">Reference proteome</keyword>
<evidence type="ECO:0000313" key="2">
    <source>
        <dbReference type="Proteomes" id="UP001627284"/>
    </source>
</evidence>
<feature type="non-terminal residue" evidence="1">
    <location>
        <position position="1"/>
    </location>
</feature>
<organism evidence="1 2">
    <name type="scientific">Solanum stoloniferum</name>
    <dbReference type="NCBI Taxonomy" id="62892"/>
    <lineage>
        <taxon>Eukaryota</taxon>
        <taxon>Viridiplantae</taxon>
        <taxon>Streptophyta</taxon>
        <taxon>Embryophyta</taxon>
        <taxon>Tracheophyta</taxon>
        <taxon>Spermatophyta</taxon>
        <taxon>Magnoliopsida</taxon>
        <taxon>eudicotyledons</taxon>
        <taxon>Gunneridae</taxon>
        <taxon>Pentapetalae</taxon>
        <taxon>asterids</taxon>
        <taxon>lamiids</taxon>
        <taxon>Solanales</taxon>
        <taxon>Solanaceae</taxon>
        <taxon>Solanoideae</taxon>
        <taxon>Solaneae</taxon>
        <taxon>Solanum</taxon>
    </lineage>
</organism>
<dbReference type="Proteomes" id="UP001627284">
    <property type="component" value="Unassembled WGS sequence"/>
</dbReference>
<accession>A0ABD2UTL4</accession>
<protein>
    <submittedName>
        <fullName evidence="1">Uncharacterized protein</fullName>
    </submittedName>
</protein>
<reference evidence="1 2" key="1">
    <citation type="submission" date="2024-05" db="EMBL/GenBank/DDBJ databases">
        <title>De novo assembly of an allotetraploid wild potato.</title>
        <authorList>
            <person name="Hosaka A.J."/>
        </authorList>
    </citation>
    <scope>NUCLEOTIDE SEQUENCE [LARGE SCALE GENOMIC DNA]</scope>
    <source>
        <tissue evidence="1">Young leaves</tissue>
    </source>
</reference>
<gene>
    <name evidence="1" type="ORF">AABB24_008328</name>
</gene>
<dbReference type="AlphaFoldDB" id="A0ABD2UTL4"/>
<dbReference type="EMBL" id="JBJKTR010000004">
    <property type="protein sequence ID" value="KAL3371740.1"/>
    <property type="molecule type" value="Genomic_DNA"/>
</dbReference>
<evidence type="ECO:0000313" key="1">
    <source>
        <dbReference type="EMBL" id="KAL3371740.1"/>
    </source>
</evidence>